<comment type="caution">
    <text evidence="2">The sequence shown here is derived from an EMBL/GenBank/DDBJ whole genome shotgun (WGS) entry which is preliminary data.</text>
</comment>
<evidence type="ECO:0000313" key="3">
    <source>
        <dbReference type="Proteomes" id="UP000886653"/>
    </source>
</evidence>
<dbReference type="Gene3D" id="6.10.250.3440">
    <property type="match status" value="1"/>
</dbReference>
<dbReference type="GO" id="GO:0003735">
    <property type="term" value="F:structural constituent of ribosome"/>
    <property type="evidence" value="ECO:0007669"/>
    <property type="project" value="InterPro"/>
</dbReference>
<feature type="region of interest" description="Disordered" evidence="1">
    <location>
        <begin position="30"/>
        <end position="81"/>
    </location>
</feature>
<dbReference type="GO" id="GO:0032543">
    <property type="term" value="P:mitochondrial translation"/>
    <property type="evidence" value="ECO:0007669"/>
    <property type="project" value="InterPro"/>
</dbReference>
<keyword evidence="3" id="KW-1185">Reference proteome</keyword>
<dbReference type="GO" id="GO:0005739">
    <property type="term" value="C:mitochondrion"/>
    <property type="evidence" value="ECO:0007669"/>
    <property type="project" value="GOC"/>
</dbReference>
<dbReference type="AlphaFoldDB" id="A0A9P6N6Y0"/>
<reference evidence="2" key="1">
    <citation type="submission" date="2013-11" db="EMBL/GenBank/DDBJ databases">
        <title>Genome sequence of the fusiform rust pathogen reveals effectors for host alternation and coevolution with pine.</title>
        <authorList>
            <consortium name="DOE Joint Genome Institute"/>
            <person name="Smith K."/>
            <person name="Pendleton A."/>
            <person name="Kubisiak T."/>
            <person name="Anderson C."/>
            <person name="Salamov A."/>
            <person name="Aerts A."/>
            <person name="Riley R."/>
            <person name="Clum A."/>
            <person name="Lindquist E."/>
            <person name="Ence D."/>
            <person name="Campbell M."/>
            <person name="Kronenberg Z."/>
            <person name="Feau N."/>
            <person name="Dhillon B."/>
            <person name="Hamelin R."/>
            <person name="Burleigh J."/>
            <person name="Smith J."/>
            <person name="Yandell M."/>
            <person name="Nelson C."/>
            <person name="Grigoriev I."/>
            <person name="Davis J."/>
        </authorList>
    </citation>
    <scope>NUCLEOTIDE SEQUENCE</scope>
    <source>
        <strain evidence="2">G11</strain>
    </source>
</reference>
<dbReference type="PANTHER" id="PTHR39150">
    <property type="entry name" value="54S RIBOSOMAL PROTEIN L28, MITOCHONDRIAL"/>
    <property type="match status" value="1"/>
</dbReference>
<dbReference type="EMBL" id="MU167422">
    <property type="protein sequence ID" value="KAG0140744.1"/>
    <property type="molecule type" value="Genomic_DNA"/>
</dbReference>
<dbReference type="InterPro" id="IPR042831">
    <property type="entry name" value="Ribosomal_mL40_fung"/>
</dbReference>
<dbReference type="OrthoDB" id="2098203at2759"/>
<dbReference type="PANTHER" id="PTHR39150:SF1">
    <property type="entry name" value="LARGE RIBOSOMAL SUBUNIT PROTEIN ML40"/>
    <property type="match status" value="1"/>
</dbReference>
<dbReference type="Proteomes" id="UP000886653">
    <property type="component" value="Unassembled WGS sequence"/>
</dbReference>
<proteinExistence type="predicted"/>
<organism evidence="2 3">
    <name type="scientific">Cronartium quercuum f. sp. fusiforme G11</name>
    <dbReference type="NCBI Taxonomy" id="708437"/>
    <lineage>
        <taxon>Eukaryota</taxon>
        <taxon>Fungi</taxon>
        <taxon>Dikarya</taxon>
        <taxon>Basidiomycota</taxon>
        <taxon>Pucciniomycotina</taxon>
        <taxon>Pucciniomycetes</taxon>
        <taxon>Pucciniales</taxon>
        <taxon>Coleosporiaceae</taxon>
        <taxon>Cronartium</taxon>
    </lineage>
</organism>
<protein>
    <submittedName>
        <fullName evidence="2">Uncharacterized protein</fullName>
    </submittedName>
</protein>
<accession>A0A9P6N6Y0</accession>
<name>A0A9P6N6Y0_9BASI</name>
<evidence type="ECO:0000313" key="2">
    <source>
        <dbReference type="EMBL" id="KAG0140744.1"/>
    </source>
</evidence>
<evidence type="ECO:0000256" key="1">
    <source>
        <dbReference type="SAM" id="MobiDB-lite"/>
    </source>
</evidence>
<gene>
    <name evidence="2" type="ORF">CROQUDRAFT_52774</name>
</gene>
<sequence length="225" mass="25425">MSILFSSISRRAILAQPSSDLQLFRTTGVCDQRRGKASTKQTKSSKPVKASENRSAQSKGYLKKSGAGRPVATSSGSDRTETIRKMLYEQAEDPDRRIERLEAVVPSPDVHETIHRAWQLRLRRKRENMESRLEAQYISMDRALEALRTTDVSLYLRTLKDSDGNMARLENVGARTLGTLNATGKLPGLFPRQMRIPTETEPVNGKVWEHEWKNPIDPLLKPVLV</sequence>